<accession>A0A4Z1R727</accession>
<dbReference type="Gene3D" id="2.60.40.10">
    <property type="entry name" value="Immunoglobulins"/>
    <property type="match status" value="1"/>
</dbReference>
<dbReference type="InterPro" id="IPR013783">
    <property type="entry name" value="Ig-like_fold"/>
</dbReference>
<dbReference type="RefSeq" id="WP_137409660.1">
    <property type="nucleotide sequence ID" value="NZ_CP109968.1"/>
</dbReference>
<dbReference type="OrthoDB" id="8303466at2"/>
<gene>
    <name evidence="1" type="ORF">CFBP5507_14540</name>
</gene>
<dbReference type="AlphaFoldDB" id="A0A4Z1R727"/>
<dbReference type="SUPFAM" id="SSF49313">
    <property type="entry name" value="Cadherin-like"/>
    <property type="match status" value="1"/>
</dbReference>
<evidence type="ECO:0000313" key="1">
    <source>
        <dbReference type="EMBL" id="UYZ07417.1"/>
    </source>
</evidence>
<dbReference type="EMBL" id="CP109968">
    <property type="protein sequence ID" value="UYZ07417.1"/>
    <property type="molecule type" value="Genomic_DNA"/>
</dbReference>
<dbReference type="InterPro" id="IPR015919">
    <property type="entry name" value="Cadherin-like_sf"/>
</dbReference>
<name>A0A4Z1R727_9HYPH</name>
<protein>
    <submittedName>
        <fullName evidence="1">Ig domain-containing protein</fullName>
    </submittedName>
</protein>
<dbReference type="KEGG" id="asal:CFBP5507_14540"/>
<dbReference type="GO" id="GO:0016020">
    <property type="term" value="C:membrane"/>
    <property type="evidence" value="ECO:0007669"/>
    <property type="project" value="InterPro"/>
</dbReference>
<sequence>MIRSLLLSTALVLAITPANAGSILDAMEPPADALKVEFVSPDTTPTDRLAASKPLTVGVVVSRSTGVVQVTPTATPGWMTYDPKTGQFSGVPVAGQHELAVSVTDAGTGQQANGVLSFDVQAR</sequence>
<evidence type="ECO:0000313" key="2">
    <source>
        <dbReference type="Proteomes" id="UP000298735"/>
    </source>
</evidence>
<dbReference type="GO" id="GO:0005509">
    <property type="term" value="F:calcium ion binding"/>
    <property type="evidence" value="ECO:0007669"/>
    <property type="project" value="InterPro"/>
</dbReference>
<reference evidence="1" key="1">
    <citation type="submission" date="2022-10" db="EMBL/GenBank/DDBJ databases">
        <title>Complete genome sequence of Agrobacterium salinitolerans CFBP5507.</title>
        <authorList>
            <person name="Tchabashvili S."/>
            <person name="Yen H.-C."/>
            <person name="Haryono M."/>
            <person name="Lin Y.-C."/>
            <person name="Lai E.-M."/>
            <person name="Kuo C.-H."/>
        </authorList>
    </citation>
    <scope>NUCLEOTIDE SEQUENCE</scope>
    <source>
        <strain evidence="1">CFBP5507</strain>
    </source>
</reference>
<proteinExistence type="predicted"/>
<dbReference type="Pfam" id="PF05345">
    <property type="entry name" value="He_PIG"/>
    <property type="match status" value="1"/>
</dbReference>
<dbReference type="Proteomes" id="UP000298735">
    <property type="component" value="Chromosome Circular"/>
</dbReference>
<organism evidence="1 2">
    <name type="scientific">Agrobacterium salinitolerans</name>
    <dbReference type="NCBI Taxonomy" id="1183413"/>
    <lineage>
        <taxon>Bacteria</taxon>
        <taxon>Pseudomonadati</taxon>
        <taxon>Pseudomonadota</taxon>
        <taxon>Alphaproteobacteria</taxon>
        <taxon>Hyphomicrobiales</taxon>
        <taxon>Rhizobiaceae</taxon>
        <taxon>Rhizobium/Agrobacterium group</taxon>
        <taxon>Agrobacterium</taxon>
    </lineage>
</organism>